<gene>
    <name evidence="1" type="ORF">C1H46_042029</name>
</gene>
<name>A0A540KDY0_MALBA</name>
<accession>A0A540KDY0</accession>
<sequence length="76" mass="8114">MVHPGLGLAHPWLAGPGLGVLWVPRSFTETKGERVDASDDFGTVVDGCGCVNGCVSVDRGERESLCEREGEKERVS</sequence>
<dbReference type="EMBL" id="VIEB01001408">
    <property type="protein sequence ID" value="TQD72431.1"/>
    <property type="molecule type" value="Genomic_DNA"/>
</dbReference>
<keyword evidence="2" id="KW-1185">Reference proteome</keyword>
<evidence type="ECO:0000313" key="2">
    <source>
        <dbReference type="Proteomes" id="UP000315295"/>
    </source>
</evidence>
<evidence type="ECO:0000313" key="1">
    <source>
        <dbReference type="EMBL" id="TQD72431.1"/>
    </source>
</evidence>
<dbReference type="Proteomes" id="UP000315295">
    <property type="component" value="Unassembled WGS sequence"/>
</dbReference>
<reference evidence="1 2" key="1">
    <citation type="journal article" date="2019" name="G3 (Bethesda)">
        <title>Sequencing of a Wild Apple (Malus baccata) Genome Unravels the Differences Between Cultivated and Wild Apple Species Regarding Disease Resistance and Cold Tolerance.</title>
        <authorList>
            <person name="Chen X."/>
        </authorList>
    </citation>
    <scope>NUCLEOTIDE SEQUENCE [LARGE SCALE GENOMIC DNA]</scope>
    <source>
        <strain evidence="2">cv. Shandingzi</strain>
        <tissue evidence="1">Leaves</tissue>
    </source>
</reference>
<organism evidence="1 2">
    <name type="scientific">Malus baccata</name>
    <name type="common">Siberian crab apple</name>
    <name type="synonym">Pyrus baccata</name>
    <dbReference type="NCBI Taxonomy" id="106549"/>
    <lineage>
        <taxon>Eukaryota</taxon>
        <taxon>Viridiplantae</taxon>
        <taxon>Streptophyta</taxon>
        <taxon>Embryophyta</taxon>
        <taxon>Tracheophyta</taxon>
        <taxon>Spermatophyta</taxon>
        <taxon>Magnoliopsida</taxon>
        <taxon>eudicotyledons</taxon>
        <taxon>Gunneridae</taxon>
        <taxon>Pentapetalae</taxon>
        <taxon>rosids</taxon>
        <taxon>fabids</taxon>
        <taxon>Rosales</taxon>
        <taxon>Rosaceae</taxon>
        <taxon>Amygdaloideae</taxon>
        <taxon>Maleae</taxon>
        <taxon>Malus</taxon>
    </lineage>
</organism>
<protein>
    <submittedName>
        <fullName evidence="1">Uncharacterized protein</fullName>
    </submittedName>
</protein>
<comment type="caution">
    <text evidence="1">The sequence shown here is derived from an EMBL/GenBank/DDBJ whole genome shotgun (WGS) entry which is preliminary data.</text>
</comment>
<proteinExistence type="predicted"/>
<dbReference type="AlphaFoldDB" id="A0A540KDY0"/>